<feature type="region of interest" description="Disordered" evidence="1">
    <location>
        <begin position="284"/>
        <end position="320"/>
    </location>
</feature>
<feature type="compositionally biased region" description="Polar residues" evidence="1">
    <location>
        <begin position="886"/>
        <end position="900"/>
    </location>
</feature>
<feature type="compositionally biased region" description="Basic residues" evidence="1">
    <location>
        <begin position="1"/>
        <end position="26"/>
    </location>
</feature>
<feature type="region of interest" description="Disordered" evidence="1">
    <location>
        <begin position="1"/>
        <end position="31"/>
    </location>
</feature>
<sequence>MVSSRHRVSRPGPHSHKVSTRRHRTQQLRPQGIYHHINIQRAPDEEEVVDPNTETVEDFVLKDSIQTEIEDQLLYAIKPPSATEAPTRPHSFAEAVMSTRRGRSNRVDDGSDATLAGPVSLESLGPFKYTFKKKKVSKWAPFDLGATDSASEEGSVAEAGPVSRAASPSSQIPGAASTFTSTSSFITRLPPHPAPTSPIPSLEQSNSATSFTTPDKVTRYIGAPHTPTDPDPTPTQARFDLAALSLRDLGGDAVNRASPDYTDSGVSDTESTRLRTEEAMASLTQSFGSNKATKAGGDDFDALEWDNDPAAPDQSPEPVAANPQPLAYTTVGSIVNPNTVPQFTAPNRVQREGSGRRSLLPMMQGRHHDSFFQHRAPPPPLNMQNSMQYTQQLAHTPSRFNLNQTPTPNPSRSSRPIRSLRQTSSLTEQEKSVLTKVQGPMAPHMFSGNRAGPQVRSAPSDKLFSTATDATYLVDEVELGRSNNLQGQASVQGLEKMQTLQRLAKFDNPMRNIAQSRLSEFSVSKSTGQTTTRNNAVLTIEALLRDKTATPTTTLAKAGTNASGHGELDRNYQFPPPGFTGPSKAQINPLFGAYSRSTAEPLRGPANRPGYPAPLTAGPPGQRQYQGAANKSNTVHTDNPWASDTRTSAFNSYADNNALTTSSWVDSHNMMPAQPFIAQSIVPPHNGGGCNSNLVDTLPVPVASKYYPRGIPTDMTGATTPLPYLTQRKMGQIPNDPEPQTMQEKKAKKMEELDNWFYDGQRRFATMSADDHIKDLEERKRACANKFGPIGPPAKKNLPTTKKEPFTAEDMSRMTVADAAAPLLDAAFGTLLSYGTKIKASDTAKVLSKFEPSPAWQIDDTDKGNTSFFGEDWGPPPKRAGRDPRYQSTFHNPQSTNWEK</sequence>
<feature type="region of interest" description="Disordered" evidence="1">
    <location>
        <begin position="254"/>
        <end position="273"/>
    </location>
</feature>
<gene>
    <name evidence="2" type="ORF">M430DRAFT_60694</name>
</gene>
<evidence type="ECO:0000256" key="1">
    <source>
        <dbReference type="SAM" id="MobiDB-lite"/>
    </source>
</evidence>
<reference evidence="2 3" key="1">
    <citation type="journal article" date="2018" name="New Phytol.">
        <title>Comparative genomics and transcriptomics depict ericoid mycorrhizal fungi as versatile saprotrophs and plant mutualists.</title>
        <authorList>
            <person name="Martino E."/>
            <person name="Morin E."/>
            <person name="Grelet G.A."/>
            <person name="Kuo A."/>
            <person name="Kohler A."/>
            <person name="Daghino S."/>
            <person name="Barry K.W."/>
            <person name="Cichocki N."/>
            <person name="Clum A."/>
            <person name="Dockter R.B."/>
            <person name="Hainaut M."/>
            <person name="Kuo R.C."/>
            <person name="LaButti K."/>
            <person name="Lindahl B.D."/>
            <person name="Lindquist E.A."/>
            <person name="Lipzen A."/>
            <person name="Khouja H.R."/>
            <person name="Magnuson J."/>
            <person name="Murat C."/>
            <person name="Ohm R.A."/>
            <person name="Singer S.W."/>
            <person name="Spatafora J.W."/>
            <person name="Wang M."/>
            <person name="Veneault-Fourrey C."/>
            <person name="Henrissat B."/>
            <person name="Grigoriev I.V."/>
            <person name="Martin F.M."/>
            <person name="Perotto S."/>
        </authorList>
    </citation>
    <scope>NUCLEOTIDE SEQUENCE [LARGE SCALE GENOMIC DNA]</scope>
    <source>
        <strain evidence="2 3">ATCC 22711</strain>
    </source>
</reference>
<feature type="compositionally biased region" description="Polar residues" evidence="1">
    <location>
        <begin position="202"/>
        <end position="213"/>
    </location>
</feature>
<feature type="region of interest" description="Disordered" evidence="1">
    <location>
        <begin position="853"/>
        <end position="900"/>
    </location>
</feature>
<evidence type="ECO:0000313" key="2">
    <source>
        <dbReference type="EMBL" id="PSS12472.1"/>
    </source>
</evidence>
<proteinExistence type="predicted"/>
<evidence type="ECO:0000313" key="3">
    <source>
        <dbReference type="Proteomes" id="UP000241818"/>
    </source>
</evidence>
<dbReference type="AlphaFoldDB" id="A0A2T3AUZ8"/>
<dbReference type="RefSeq" id="XP_024718470.1">
    <property type="nucleotide sequence ID" value="XM_024868873.1"/>
</dbReference>
<feature type="region of interest" description="Disordered" evidence="1">
    <location>
        <begin position="145"/>
        <end position="213"/>
    </location>
</feature>
<dbReference type="EMBL" id="KZ679015">
    <property type="protein sequence ID" value="PSS12472.1"/>
    <property type="molecule type" value="Genomic_DNA"/>
</dbReference>
<dbReference type="InParanoid" id="A0A2T3AUZ8"/>
<feature type="region of interest" description="Disordered" evidence="1">
    <location>
        <begin position="399"/>
        <end position="431"/>
    </location>
</feature>
<feature type="compositionally biased region" description="Low complexity" evidence="1">
    <location>
        <begin position="410"/>
        <end position="421"/>
    </location>
</feature>
<keyword evidence="3" id="KW-1185">Reference proteome</keyword>
<dbReference type="GeneID" id="36576954"/>
<feature type="compositionally biased region" description="Low complexity" evidence="1">
    <location>
        <begin position="177"/>
        <end position="187"/>
    </location>
</feature>
<organism evidence="2 3">
    <name type="scientific">Amorphotheca resinae ATCC 22711</name>
    <dbReference type="NCBI Taxonomy" id="857342"/>
    <lineage>
        <taxon>Eukaryota</taxon>
        <taxon>Fungi</taxon>
        <taxon>Dikarya</taxon>
        <taxon>Ascomycota</taxon>
        <taxon>Pezizomycotina</taxon>
        <taxon>Leotiomycetes</taxon>
        <taxon>Helotiales</taxon>
        <taxon>Amorphothecaceae</taxon>
        <taxon>Amorphotheca</taxon>
    </lineage>
</organism>
<name>A0A2T3AUZ8_AMORE</name>
<dbReference type="Proteomes" id="UP000241818">
    <property type="component" value="Unassembled WGS sequence"/>
</dbReference>
<accession>A0A2T3AUZ8</accession>
<dbReference type="STRING" id="857342.A0A2T3AUZ8"/>
<protein>
    <submittedName>
        <fullName evidence="2">Uncharacterized protein</fullName>
    </submittedName>
</protein>
<dbReference type="OrthoDB" id="10251048at2759"/>
<feature type="region of interest" description="Disordered" evidence="1">
    <location>
        <begin position="601"/>
        <end position="627"/>
    </location>
</feature>
<feature type="compositionally biased region" description="Acidic residues" evidence="1">
    <location>
        <begin position="298"/>
        <end position="307"/>
    </location>
</feature>